<comment type="catalytic activity">
    <reaction evidence="5">
        <text>dUMP + (6R)-5,10-methylene-5,6,7,8-tetrahydrofolate + NADPH + H(+) = dTMP + (6S)-5,6,7,8-tetrahydrofolate + NADP(+)</text>
        <dbReference type="Rhea" id="RHEA:29043"/>
        <dbReference type="ChEBI" id="CHEBI:15378"/>
        <dbReference type="ChEBI" id="CHEBI:15636"/>
        <dbReference type="ChEBI" id="CHEBI:57453"/>
        <dbReference type="ChEBI" id="CHEBI:57783"/>
        <dbReference type="ChEBI" id="CHEBI:58349"/>
        <dbReference type="ChEBI" id="CHEBI:63528"/>
        <dbReference type="ChEBI" id="CHEBI:246422"/>
        <dbReference type="EC" id="2.1.1.148"/>
    </reaction>
</comment>
<dbReference type="HAMAP" id="MF_01408">
    <property type="entry name" value="ThyX"/>
    <property type="match status" value="1"/>
</dbReference>
<comment type="function">
    <text evidence="5">Catalyzes the reductive methylation of 2'-deoxyuridine-5'-monophosphate (dUMP) to 2'-deoxythymidine-5'-monophosphate (dTMP) while utilizing 5,10-methylenetetrahydrofolate (mTHF) as the methyl donor, and NADPH and FADH(2) as the reductant.</text>
</comment>
<dbReference type="RefSeq" id="WP_171197929.1">
    <property type="nucleotide sequence ID" value="NZ_JABEND010000001.1"/>
</dbReference>
<feature type="binding site" evidence="5">
    <location>
        <position position="200"/>
    </location>
    <ligand>
        <name>dUMP</name>
        <dbReference type="ChEBI" id="CHEBI:246422"/>
        <note>ligand shared between dimeric partners</note>
    </ligand>
</feature>
<keyword evidence="5" id="KW-0521">NADP</keyword>
<dbReference type="EMBL" id="JABEND010000001">
    <property type="protein sequence ID" value="NNG34261.1"/>
    <property type="molecule type" value="Genomic_DNA"/>
</dbReference>
<evidence type="ECO:0000256" key="2">
    <source>
        <dbReference type="ARBA" id="ARBA00022630"/>
    </source>
</evidence>
<dbReference type="SUPFAM" id="SSF69796">
    <property type="entry name" value="Thymidylate synthase-complementing protein Thy1"/>
    <property type="match status" value="1"/>
</dbReference>
<protein>
    <recommendedName>
        <fullName evidence="5">Flavin-dependent thymidylate synthase</fullName>
        <shortName evidence="5">FDTS</shortName>
        <ecNumber evidence="5">2.1.1.148</ecNumber>
    </recommendedName>
    <alternativeName>
        <fullName evidence="5">FAD-dependent thymidylate synthase</fullName>
    </alternativeName>
    <alternativeName>
        <fullName evidence="5">Thymidylate synthase ThyX</fullName>
        <shortName evidence="5">TS</shortName>
        <shortName evidence="5">TSase</shortName>
    </alternativeName>
</protein>
<evidence type="ECO:0000256" key="1">
    <source>
        <dbReference type="ARBA" id="ARBA00022603"/>
    </source>
</evidence>
<dbReference type="PANTHER" id="PTHR34934">
    <property type="entry name" value="FLAVIN-DEPENDENT THYMIDYLATE SYNTHASE"/>
    <property type="match status" value="1"/>
</dbReference>
<comment type="pathway">
    <text evidence="5">Pyrimidine metabolism; dTTP biosynthesis.</text>
</comment>
<feature type="binding site" evidence="5">
    <location>
        <begin position="100"/>
        <end position="103"/>
    </location>
    <ligand>
        <name>dUMP</name>
        <dbReference type="ChEBI" id="CHEBI:246422"/>
        <note>ligand shared between dimeric partners</note>
    </ligand>
</feature>
<dbReference type="UniPathway" id="UPA00575"/>
<keyword evidence="5 6" id="KW-0808">Transferase</keyword>
<dbReference type="GO" id="GO:0004799">
    <property type="term" value="F:thymidylate synthase activity"/>
    <property type="evidence" value="ECO:0007669"/>
    <property type="project" value="TreeGrafter"/>
</dbReference>
<sequence length="251" mass="26998">MTAGQIPPESAAGPGAVQLIGHTVFTPPAGIDFDTDADAGQALVEFAGRAIYRSWDKPIPATASNAGFLRHLIEVGHLSVLEHASATFLLQGIPRSVSHELLRHRHFSFSELSPRQPVSGAALPAALRADPELAELADTAVRRSEDSYREVLKALEAKASGAVQHKQARQAARALLPMSQPTDLVMTGNLRSWRHFVGMRATDPADVELRELAVEVLRQLQALAPNVFADFRISELADGSMLAASPHVRDA</sequence>
<feature type="binding site" evidence="5">
    <location>
        <begin position="103"/>
        <end position="105"/>
    </location>
    <ligand>
        <name>FAD</name>
        <dbReference type="ChEBI" id="CHEBI:57692"/>
        <note>ligand shared between neighboring subunits</note>
    </ligand>
</feature>
<dbReference type="GO" id="GO:0050660">
    <property type="term" value="F:flavin adenine dinucleotide binding"/>
    <property type="evidence" value="ECO:0007669"/>
    <property type="project" value="UniProtKB-UniRule"/>
</dbReference>
<evidence type="ECO:0000256" key="4">
    <source>
        <dbReference type="ARBA" id="ARBA00022827"/>
    </source>
</evidence>
<dbReference type="PROSITE" id="PS51331">
    <property type="entry name" value="THYX"/>
    <property type="match status" value="1"/>
</dbReference>
<accession>A0A849A5G4</accession>
<comment type="caution">
    <text evidence="6">The sequence shown here is derived from an EMBL/GenBank/DDBJ whole genome shotgun (WGS) entry which is preliminary data.</text>
</comment>
<comment type="similarity">
    <text evidence="5">Belongs to the thymidylate synthase ThyX family.</text>
</comment>
<evidence type="ECO:0000313" key="7">
    <source>
        <dbReference type="Proteomes" id="UP000562984"/>
    </source>
</evidence>
<keyword evidence="2 5" id="KW-0285">Flavoprotein</keyword>
<feature type="binding site" evidence="5">
    <location>
        <begin position="189"/>
        <end position="191"/>
    </location>
    <ligand>
        <name>FAD</name>
        <dbReference type="ChEBI" id="CHEBI:57692"/>
        <note>ligand shared between neighboring subunits</note>
    </ligand>
</feature>
<organism evidence="6 7">
    <name type="scientific">Nakamurella aerolata</name>
    <dbReference type="NCBI Taxonomy" id="1656892"/>
    <lineage>
        <taxon>Bacteria</taxon>
        <taxon>Bacillati</taxon>
        <taxon>Actinomycetota</taxon>
        <taxon>Actinomycetes</taxon>
        <taxon>Nakamurellales</taxon>
        <taxon>Nakamurellaceae</taxon>
        <taxon>Nakamurella</taxon>
    </lineage>
</organism>
<evidence type="ECO:0000256" key="3">
    <source>
        <dbReference type="ARBA" id="ARBA00022727"/>
    </source>
</evidence>
<dbReference type="AlphaFoldDB" id="A0A849A5G4"/>
<dbReference type="GO" id="GO:0006231">
    <property type="term" value="P:dTMP biosynthetic process"/>
    <property type="evidence" value="ECO:0007669"/>
    <property type="project" value="UniProtKB-UniRule"/>
</dbReference>
<comment type="cofactor">
    <cofactor evidence="5">
        <name>FAD</name>
        <dbReference type="ChEBI" id="CHEBI:57692"/>
    </cofactor>
    <text evidence="5">Binds 4 FAD per tetramer. Each FAD binding site is formed by three monomers.</text>
</comment>
<feature type="binding site" evidence="5">
    <location>
        <position position="79"/>
    </location>
    <ligand>
        <name>FAD</name>
        <dbReference type="ChEBI" id="CHEBI:57692"/>
        <note>ligand shared between neighboring subunits</note>
    </ligand>
</feature>
<dbReference type="NCBIfam" id="TIGR02170">
    <property type="entry name" value="thyX"/>
    <property type="match status" value="1"/>
</dbReference>
<feature type="binding site" description="in other chain" evidence="5">
    <location>
        <begin position="111"/>
        <end position="115"/>
    </location>
    <ligand>
        <name>dUMP</name>
        <dbReference type="ChEBI" id="CHEBI:246422"/>
        <note>ligand shared between dimeric partners</note>
    </ligand>
</feature>
<dbReference type="GO" id="GO:0006235">
    <property type="term" value="P:dTTP biosynthetic process"/>
    <property type="evidence" value="ECO:0007669"/>
    <property type="project" value="UniProtKB-UniRule"/>
</dbReference>
<reference evidence="6 7" key="1">
    <citation type="submission" date="2020-05" db="EMBL/GenBank/DDBJ databases">
        <title>Nakamurella sp. DB0629 isolated from air conditioner.</title>
        <authorList>
            <person name="Kim D.H."/>
            <person name="Kim D.-U."/>
        </authorList>
    </citation>
    <scope>NUCLEOTIDE SEQUENCE [LARGE SCALE GENOMIC DNA]</scope>
    <source>
        <strain evidence="6 7">DB0629</strain>
    </source>
</reference>
<dbReference type="InterPro" id="IPR003669">
    <property type="entry name" value="Thymidylate_synthase_ThyX"/>
</dbReference>
<dbReference type="GO" id="GO:0070402">
    <property type="term" value="F:NADPH binding"/>
    <property type="evidence" value="ECO:0007669"/>
    <property type="project" value="TreeGrafter"/>
</dbReference>
<feature type="binding site" evidence="5">
    <location>
        <position position="195"/>
    </location>
    <ligand>
        <name>FAD</name>
        <dbReference type="ChEBI" id="CHEBI:57692"/>
        <note>ligand shared between neighboring subunits</note>
    </ligand>
</feature>
<feature type="binding site" description="in other chain" evidence="5">
    <location>
        <position position="173"/>
    </location>
    <ligand>
        <name>dUMP</name>
        <dbReference type="ChEBI" id="CHEBI:246422"/>
        <note>ligand shared between dimeric partners</note>
    </ligand>
</feature>
<evidence type="ECO:0000256" key="5">
    <source>
        <dbReference type="HAMAP-Rule" id="MF_01408"/>
    </source>
</evidence>
<proteinExistence type="inferred from homology"/>
<evidence type="ECO:0000313" key="6">
    <source>
        <dbReference type="EMBL" id="NNG34261.1"/>
    </source>
</evidence>
<dbReference type="PANTHER" id="PTHR34934:SF1">
    <property type="entry name" value="FLAVIN-DEPENDENT THYMIDYLATE SYNTHASE"/>
    <property type="match status" value="1"/>
</dbReference>
<dbReference type="Gene3D" id="3.30.1360.170">
    <property type="match status" value="1"/>
</dbReference>
<dbReference type="GO" id="GO:0050797">
    <property type="term" value="F:thymidylate synthase (FAD) activity"/>
    <property type="evidence" value="ECO:0007669"/>
    <property type="project" value="UniProtKB-UniRule"/>
</dbReference>
<dbReference type="CDD" id="cd20175">
    <property type="entry name" value="ThyX"/>
    <property type="match status" value="1"/>
</dbReference>
<dbReference type="InterPro" id="IPR036098">
    <property type="entry name" value="Thymidylate_synthase_ThyX_sf"/>
</dbReference>
<dbReference type="Proteomes" id="UP000562984">
    <property type="component" value="Unassembled WGS sequence"/>
</dbReference>
<keyword evidence="4 5" id="KW-0274">FAD</keyword>
<gene>
    <name evidence="5 6" type="primary">thyX</name>
    <name evidence="6" type="ORF">HKD39_00700</name>
</gene>
<keyword evidence="7" id="KW-1185">Reference proteome</keyword>
<comment type="subunit">
    <text evidence="5">Homotetramer.</text>
</comment>
<keyword evidence="1 5" id="KW-0489">Methyltransferase</keyword>
<dbReference type="Pfam" id="PF02511">
    <property type="entry name" value="Thy1"/>
    <property type="match status" value="1"/>
</dbReference>
<name>A0A849A5G4_9ACTN</name>
<dbReference type="GO" id="GO:0032259">
    <property type="term" value="P:methylation"/>
    <property type="evidence" value="ECO:0007669"/>
    <property type="project" value="UniProtKB-KW"/>
</dbReference>
<keyword evidence="3 5" id="KW-0545">Nucleotide biosynthesis</keyword>
<dbReference type="EC" id="2.1.1.148" evidence="5"/>
<feature type="active site" description="Involved in ionization of N3 of dUMP, leading to its activation" evidence="5">
    <location>
        <position position="200"/>
    </location>
</feature>
<feature type="binding site" evidence="5">
    <location>
        <position position="111"/>
    </location>
    <ligand>
        <name>FAD</name>
        <dbReference type="ChEBI" id="CHEBI:57692"/>
        <note>ligand shared between neighboring subunits</note>
    </ligand>
</feature>